<keyword evidence="11 16" id="KW-0560">Oxidoreductase</keyword>
<dbReference type="CDD" id="cd04738">
    <property type="entry name" value="DHOD_2_like"/>
    <property type="match status" value="1"/>
</dbReference>
<dbReference type="GO" id="GO:0009220">
    <property type="term" value="P:pyrimidine ribonucleotide biosynthetic process"/>
    <property type="evidence" value="ECO:0007669"/>
    <property type="project" value="UniProtKB-UniRule"/>
</dbReference>
<keyword evidence="12" id="KW-0472">Membrane</keyword>
<evidence type="ECO:0000259" key="15">
    <source>
        <dbReference type="Pfam" id="PF01180"/>
    </source>
</evidence>
<evidence type="ECO:0000313" key="17">
    <source>
        <dbReference type="Proteomes" id="UP000741282"/>
    </source>
</evidence>
<keyword evidence="10" id="KW-0665">Pyrimidine biosynthesis</keyword>
<evidence type="ECO:0000256" key="3">
    <source>
        <dbReference type="ARBA" id="ARBA00004370"/>
    </source>
</evidence>
<evidence type="ECO:0000313" key="16">
    <source>
        <dbReference type="EMBL" id="MCA9377116.1"/>
    </source>
</evidence>
<dbReference type="InterPro" id="IPR001295">
    <property type="entry name" value="Dihydroorotate_DH_CS"/>
</dbReference>
<dbReference type="Pfam" id="PF01180">
    <property type="entry name" value="DHO_dh"/>
    <property type="match status" value="1"/>
</dbReference>
<feature type="domain" description="Dihydroorotate dehydrogenase catalytic" evidence="15">
    <location>
        <begin position="57"/>
        <end position="353"/>
    </location>
</feature>
<dbReference type="SUPFAM" id="SSF51395">
    <property type="entry name" value="FMN-linked oxidoreductases"/>
    <property type="match status" value="1"/>
</dbReference>
<dbReference type="NCBIfam" id="NF003652">
    <property type="entry name" value="PRK05286.2-5"/>
    <property type="match status" value="1"/>
</dbReference>
<evidence type="ECO:0000256" key="7">
    <source>
        <dbReference type="ARBA" id="ARBA00018366"/>
    </source>
</evidence>
<evidence type="ECO:0000256" key="9">
    <source>
        <dbReference type="ARBA" id="ARBA00022643"/>
    </source>
</evidence>
<gene>
    <name evidence="16" type="ORF">KC685_04315</name>
</gene>
<evidence type="ECO:0000256" key="2">
    <source>
        <dbReference type="ARBA" id="ARBA00003125"/>
    </source>
</evidence>
<dbReference type="Proteomes" id="UP000741282">
    <property type="component" value="Unassembled WGS sequence"/>
</dbReference>
<dbReference type="GO" id="GO:0106430">
    <property type="term" value="F:dihydroorotate dehydrogenase (quinone) activity"/>
    <property type="evidence" value="ECO:0007669"/>
    <property type="project" value="UniProtKB-EC"/>
</dbReference>
<comment type="function">
    <text evidence="2">Catalyzes the conversion of dihydroorotate to orotate with quinone as electron acceptor.</text>
</comment>
<comment type="catalytic activity">
    <reaction evidence="13">
        <text>(S)-dihydroorotate + a quinone = orotate + a quinol</text>
        <dbReference type="Rhea" id="RHEA:30187"/>
        <dbReference type="ChEBI" id="CHEBI:24646"/>
        <dbReference type="ChEBI" id="CHEBI:30839"/>
        <dbReference type="ChEBI" id="CHEBI:30864"/>
        <dbReference type="ChEBI" id="CHEBI:132124"/>
        <dbReference type="EC" id="1.3.5.2"/>
    </reaction>
</comment>
<evidence type="ECO:0000256" key="4">
    <source>
        <dbReference type="ARBA" id="ARBA00005161"/>
    </source>
</evidence>
<dbReference type="PROSITE" id="PS00912">
    <property type="entry name" value="DHODEHASE_2"/>
    <property type="match status" value="1"/>
</dbReference>
<comment type="cofactor">
    <cofactor evidence="1">
        <name>FMN</name>
        <dbReference type="ChEBI" id="CHEBI:58210"/>
    </cofactor>
</comment>
<evidence type="ECO:0000256" key="1">
    <source>
        <dbReference type="ARBA" id="ARBA00001917"/>
    </source>
</evidence>
<evidence type="ECO:0000256" key="14">
    <source>
        <dbReference type="NCBIfam" id="TIGR01036"/>
    </source>
</evidence>
<dbReference type="EC" id="1.3.5.2" evidence="6 14"/>
<comment type="pathway">
    <text evidence="4">Pyrimidine metabolism; UMP biosynthesis via de novo pathway; orotate from (S)-dihydroorotate (quinone route): step 1/1.</text>
</comment>
<evidence type="ECO:0000256" key="10">
    <source>
        <dbReference type="ARBA" id="ARBA00022975"/>
    </source>
</evidence>
<evidence type="ECO:0000256" key="8">
    <source>
        <dbReference type="ARBA" id="ARBA00022630"/>
    </source>
</evidence>
<comment type="subcellular location">
    <subcellularLocation>
        <location evidence="3">Membrane</location>
    </subcellularLocation>
</comment>
<dbReference type="PANTHER" id="PTHR48109:SF4">
    <property type="entry name" value="DIHYDROOROTATE DEHYDROGENASE (QUINONE), MITOCHONDRIAL"/>
    <property type="match status" value="1"/>
</dbReference>
<dbReference type="GO" id="GO:0005737">
    <property type="term" value="C:cytoplasm"/>
    <property type="evidence" value="ECO:0007669"/>
    <property type="project" value="InterPro"/>
</dbReference>
<sequence>MFHLFISPIYQNFLKPFLFKKDPEEVHDNFIRIGAFLSSHRITRAFTALLFNYHHHMLESNVDGLKYLNPIGLSAGFDKDANLHNIMPKVGFGFEEVGSVTLRPYEGNPKPRLYRLFNSKGLVVYYGLKNIGVEKIVERVKVRLDPNFILGISVAKTNSKDCSTDVGGIDDYVGSLKILEKANVGDYYTINISCPNTYGGEPFTTPERLDPLLATIDELDIQKPVYIKMPINHKWEEFDKLLQVVVKHRINGVVIGNLNKDRSSELIKDEIPEHIKGGISGVPTRQLSTELIRKTYMNYGNDLTIIGVGGIFTAEDAYEKILAGASLLQMITGMIFGGPQTIGEINRGLVSFLKRDGYATLSEAIGKGAIK</sequence>
<dbReference type="GO" id="GO:0006207">
    <property type="term" value="P:'de novo' pyrimidine nucleobase biosynthetic process"/>
    <property type="evidence" value="ECO:0007669"/>
    <property type="project" value="UniProtKB-UniRule"/>
</dbReference>
<evidence type="ECO:0000256" key="13">
    <source>
        <dbReference type="ARBA" id="ARBA00048639"/>
    </source>
</evidence>
<evidence type="ECO:0000256" key="6">
    <source>
        <dbReference type="ARBA" id="ARBA00012791"/>
    </source>
</evidence>
<keyword evidence="9" id="KW-0288">FMN</keyword>
<dbReference type="GO" id="GO:0016020">
    <property type="term" value="C:membrane"/>
    <property type="evidence" value="ECO:0007669"/>
    <property type="project" value="UniProtKB-SubCell"/>
</dbReference>
<evidence type="ECO:0000256" key="5">
    <source>
        <dbReference type="ARBA" id="ARBA00005359"/>
    </source>
</evidence>
<dbReference type="NCBIfam" id="TIGR01036">
    <property type="entry name" value="pyrD_sub2"/>
    <property type="match status" value="1"/>
</dbReference>
<evidence type="ECO:0000256" key="11">
    <source>
        <dbReference type="ARBA" id="ARBA00023002"/>
    </source>
</evidence>
<dbReference type="AlphaFoldDB" id="A0A955KYE8"/>
<proteinExistence type="inferred from homology"/>
<dbReference type="Gene3D" id="3.20.20.70">
    <property type="entry name" value="Aldolase class I"/>
    <property type="match status" value="1"/>
</dbReference>
<dbReference type="InterPro" id="IPR013785">
    <property type="entry name" value="Aldolase_TIM"/>
</dbReference>
<dbReference type="InterPro" id="IPR005720">
    <property type="entry name" value="Dihydroorotate_DH_cat"/>
</dbReference>
<dbReference type="EMBL" id="JAGQLN010000018">
    <property type="protein sequence ID" value="MCA9377116.1"/>
    <property type="molecule type" value="Genomic_DNA"/>
</dbReference>
<reference evidence="16" key="1">
    <citation type="submission" date="2020-04" db="EMBL/GenBank/DDBJ databases">
        <authorList>
            <person name="Zhang T."/>
        </authorList>
    </citation>
    <scope>NUCLEOTIDE SEQUENCE</scope>
    <source>
        <strain evidence="16">HKST-UBA17</strain>
    </source>
</reference>
<evidence type="ECO:0000256" key="12">
    <source>
        <dbReference type="ARBA" id="ARBA00023136"/>
    </source>
</evidence>
<comment type="caution">
    <text evidence="16">The sequence shown here is derived from an EMBL/GenBank/DDBJ whole genome shotgun (WGS) entry which is preliminary data.</text>
</comment>
<name>A0A955KYE8_9BACT</name>
<dbReference type="PANTHER" id="PTHR48109">
    <property type="entry name" value="DIHYDROOROTATE DEHYDROGENASE (QUINONE), MITOCHONDRIAL-RELATED"/>
    <property type="match status" value="1"/>
</dbReference>
<dbReference type="InterPro" id="IPR005719">
    <property type="entry name" value="Dihydroorotate_DH_2"/>
</dbReference>
<comment type="similarity">
    <text evidence="5">Belongs to the dihydroorotate dehydrogenase family. Type 2 subfamily.</text>
</comment>
<reference evidence="16" key="2">
    <citation type="journal article" date="2021" name="Microbiome">
        <title>Successional dynamics and alternative stable states in a saline activated sludge microbial community over 9 years.</title>
        <authorList>
            <person name="Wang Y."/>
            <person name="Ye J."/>
            <person name="Ju F."/>
            <person name="Liu L."/>
            <person name="Boyd J.A."/>
            <person name="Deng Y."/>
            <person name="Parks D.H."/>
            <person name="Jiang X."/>
            <person name="Yin X."/>
            <person name="Woodcroft B.J."/>
            <person name="Tyson G.W."/>
            <person name="Hugenholtz P."/>
            <person name="Polz M.F."/>
            <person name="Zhang T."/>
        </authorList>
    </citation>
    <scope>NUCLEOTIDE SEQUENCE</scope>
    <source>
        <strain evidence="16">HKST-UBA17</strain>
    </source>
</reference>
<accession>A0A955KYE8</accession>
<protein>
    <recommendedName>
        <fullName evidence="7 14">Dihydroorotate dehydrogenase (quinone)</fullName>
        <ecNumber evidence="6 14">1.3.5.2</ecNumber>
    </recommendedName>
</protein>
<keyword evidence="8" id="KW-0285">Flavoprotein</keyword>
<organism evidence="16 17">
    <name type="scientific">Candidatus Dojkabacteria bacterium</name>
    <dbReference type="NCBI Taxonomy" id="2099670"/>
    <lineage>
        <taxon>Bacteria</taxon>
        <taxon>Candidatus Dojkabacteria</taxon>
    </lineage>
</organism>
<dbReference type="InterPro" id="IPR050074">
    <property type="entry name" value="DHO_dehydrogenase"/>
</dbReference>